<evidence type="ECO:0000256" key="7">
    <source>
        <dbReference type="HAMAP-Rule" id="MF_01207"/>
    </source>
</evidence>
<evidence type="ECO:0000259" key="8">
    <source>
        <dbReference type="Pfam" id="PF01794"/>
    </source>
</evidence>
<keyword evidence="7" id="KW-0288">FMN</keyword>
<feature type="transmembrane region" description="Helical" evidence="7">
    <location>
        <begin position="258"/>
        <end position="278"/>
    </location>
</feature>
<keyword evidence="3 7" id="KW-0812">Transmembrane</keyword>
<protein>
    <recommendedName>
        <fullName evidence="7">Protein-methionine-sulfoxide reductase heme-binding subunit MsrQ</fullName>
    </recommendedName>
    <alternativeName>
        <fullName evidence="7">Flavocytochrome MsrQ</fullName>
    </alternativeName>
</protein>
<reference evidence="9 10" key="1">
    <citation type="submission" date="2020-08" db="EMBL/GenBank/DDBJ databases">
        <title>Genomic Encyclopedia of Type Strains, Phase IV (KMG-IV): sequencing the most valuable type-strain genomes for metagenomic binning, comparative biology and taxonomic classification.</title>
        <authorList>
            <person name="Goeker M."/>
        </authorList>
    </citation>
    <scope>NUCLEOTIDE SEQUENCE [LARGE SCALE GENOMIC DNA]</scope>
    <source>
        <strain evidence="9 10">DSM 22198</strain>
    </source>
</reference>
<keyword evidence="4 7" id="KW-1133">Transmembrane helix</keyword>
<keyword evidence="10" id="KW-1185">Reference proteome</keyword>
<dbReference type="GO" id="GO:0005886">
    <property type="term" value="C:plasma membrane"/>
    <property type="evidence" value="ECO:0007669"/>
    <property type="project" value="UniProtKB-SubCell"/>
</dbReference>
<evidence type="ECO:0000256" key="5">
    <source>
        <dbReference type="ARBA" id="ARBA00023004"/>
    </source>
</evidence>
<keyword evidence="7" id="KW-0479">Metal-binding</keyword>
<comment type="caution">
    <text evidence="7">Lacks conserved residue(s) required for the propagation of feature annotation.</text>
</comment>
<comment type="subcellular location">
    <subcellularLocation>
        <location evidence="7">Cell membrane</location>
        <topology evidence="7">Multi-pass membrane protein</topology>
    </subcellularLocation>
    <subcellularLocation>
        <location evidence="1">Membrane</location>
        <topology evidence="1">Multi-pass membrane protein</topology>
    </subcellularLocation>
</comment>
<dbReference type="EMBL" id="JACIIZ010000026">
    <property type="protein sequence ID" value="MBB6255211.1"/>
    <property type="molecule type" value="Genomic_DNA"/>
</dbReference>
<comment type="cofactor">
    <cofactor evidence="7">
        <name>heme b</name>
        <dbReference type="ChEBI" id="CHEBI:60344"/>
    </cofactor>
    <text evidence="7">Binds 1 heme b (iron(II)-protoporphyrin IX) group per subunit.</text>
</comment>
<feature type="transmembrane region" description="Helical" evidence="7">
    <location>
        <begin position="90"/>
        <end position="107"/>
    </location>
</feature>
<feature type="transmembrane region" description="Helical" evidence="7">
    <location>
        <begin position="182"/>
        <end position="201"/>
    </location>
</feature>
<keyword evidence="7" id="KW-0349">Heme</keyword>
<dbReference type="HAMAP" id="MF_01207">
    <property type="entry name" value="MsrQ"/>
    <property type="match status" value="1"/>
</dbReference>
<feature type="transmembrane region" description="Helical" evidence="7">
    <location>
        <begin position="20"/>
        <end position="38"/>
    </location>
</feature>
<comment type="function">
    <text evidence="7">Part of the MsrPQ system that repairs oxidized periplasmic proteins containing methionine sulfoxide residues (Met-O), using respiratory chain electrons. Thus protects these proteins from oxidative-stress damage caused by reactive species of oxygen and chlorine generated by the host defense mechanisms. MsrPQ is essential for the maintenance of envelope integrity under bleach stress, rescuing a wide series of structurally unrelated periplasmic proteins from methionine oxidation. MsrQ provides electrons for reduction to the reductase catalytic subunit MsrP, using the quinone pool of the respiratory chain.</text>
</comment>
<keyword evidence="7" id="KW-1003">Cell membrane</keyword>
<keyword evidence="7" id="KW-0249">Electron transport</keyword>
<dbReference type="GO" id="GO:0009055">
    <property type="term" value="F:electron transfer activity"/>
    <property type="evidence" value="ECO:0007669"/>
    <property type="project" value="UniProtKB-UniRule"/>
</dbReference>
<proteinExistence type="inferred from homology"/>
<evidence type="ECO:0000313" key="9">
    <source>
        <dbReference type="EMBL" id="MBB6255211.1"/>
    </source>
</evidence>
<evidence type="ECO:0000256" key="3">
    <source>
        <dbReference type="ARBA" id="ARBA00022692"/>
    </source>
</evidence>
<comment type="cofactor">
    <cofactor evidence="7">
        <name>FMN</name>
        <dbReference type="ChEBI" id="CHEBI:58210"/>
    </cofactor>
    <text evidence="7">Binds 1 FMN per subunit.</text>
</comment>
<dbReference type="PANTHER" id="PTHR36964">
    <property type="entry name" value="PROTEIN-METHIONINE-SULFOXIDE REDUCTASE HEME-BINDING SUBUNIT MSRQ"/>
    <property type="match status" value="1"/>
</dbReference>
<dbReference type="GO" id="GO:0010181">
    <property type="term" value="F:FMN binding"/>
    <property type="evidence" value="ECO:0007669"/>
    <property type="project" value="UniProtKB-UniRule"/>
</dbReference>
<comment type="similarity">
    <text evidence="7">Belongs to the MsrQ family.</text>
</comment>
<evidence type="ECO:0000256" key="2">
    <source>
        <dbReference type="ARBA" id="ARBA00022448"/>
    </source>
</evidence>
<keyword evidence="6 7" id="KW-0472">Membrane</keyword>
<dbReference type="PANTHER" id="PTHR36964:SF1">
    <property type="entry name" value="PROTEIN-METHIONINE-SULFOXIDE REDUCTASE HEME-BINDING SUBUNIT MSRQ"/>
    <property type="match status" value="1"/>
</dbReference>
<keyword evidence="2 7" id="KW-0813">Transport</keyword>
<comment type="caution">
    <text evidence="9">The sequence shown here is derived from an EMBL/GenBank/DDBJ whole genome shotgun (WGS) entry which is preliminary data.</text>
</comment>
<sequence length="293" mass="32055">MTGRPANWRLWRDRASRFSWLLTVVLVGLCLPILLIAADAFLGQLGPRPYSAFIHQVGLWAFRFLLLSLLVTPLARIARWPALMTVRRRIGVAACLYAVVHLAGYAVDQSLDLVHIASEIARRIYLTIGFVALLGLVALGVTSTDGMIRRLGGPRWRRLHALAYPIAILAVVHFFLQAKADVTEPTLMAGWLTWLLGYRALNRVLPDGQARAVPPLLGFSVLVALATAGAEAVGFWAVRHLPPDLVLEANLSFDLDVGIRPAWYVLAGGLGLTLAAVVGDARQRARQLVRARA</sequence>
<dbReference type="GO" id="GO:0046872">
    <property type="term" value="F:metal ion binding"/>
    <property type="evidence" value="ECO:0007669"/>
    <property type="project" value="UniProtKB-KW"/>
</dbReference>
<feature type="transmembrane region" description="Helical" evidence="7">
    <location>
        <begin position="159"/>
        <end position="176"/>
    </location>
</feature>
<organism evidence="9 10">
    <name type="scientific">Nitrospirillum iridis</name>
    <dbReference type="NCBI Taxonomy" id="765888"/>
    <lineage>
        <taxon>Bacteria</taxon>
        <taxon>Pseudomonadati</taxon>
        <taxon>Pseudomonadota</taxon>
        <taxon>Alphaproteobacteria</taxon>
        <taxon>Rhodospirillales</taxon>
        <taxon>Azospirillaceae</taxon>
        <taxon>Nitrospirillum</taxon>
    </lineage>
</organism>
<keyword evidence="7" id="KW-0285">Flavoprotein</keyword>
<keyword evidence="5 7" id="KW-0408">Iron</keyword>
<name>A0A7X0EHJ8_9PROT</name>
<evidence type="ECO:0000256" key="6">
    <source>
        <dbReference type="ARBA" id="ARBA00023136"/>
    </source>
</evidence>
<evidence type="ECO:0000256" key="4">
    <source>
        <dbReference type="ARBA" id="ARBA00022989"/>
    </source>
</evidence>
<dbReference type="AlphaFoldDB" id="A0A7X0EHJ8"/>
<feature type="transmembrane region" description="Helical" evidence="7">
    <location>
        <begin position="58"/>
        <end position="78"/>
    </location>
</feature>
<feature type="transmembrane region" description="Helical" evidence="7">
    <location>
        <begin position="213"/>
        <end position="238"/>
    </location>
</feature>
<comment type="subunit">
    <text evidence="7">Heterodimer of a catalytic subunit (MsrP) and a heme-binding subunit (MsrQ).</text>
</comment>
<dbReference type="Proteomes" id="UP000539175">
    <property type="component" value="Unassembled WGS sequence"/>
</dbReference>
<evidence type="ECO:0000256" key="1">
    <source>
        <dbReference type="ARBA" id="ARBA00004141"/>
    </source>
</evidence>
<accession>A0A7X0EHJ8</accession>
<gene>
    <name evidence="7" type="primary">msrQ</name>
    <name evidence="9" type="ORF">FHS74_005810</name>
</gene>
<evidence type="ECO:0000313" key="10">
    <source>
        <dbReference type="Proteomes" id="UP000539175"/>
    </source>
</evidence>
<dbReference type="GO" id="GO:0030091">
    <property type="term" value="P:protein repair"/>
    <property type="evidence" value="ECO:0007669"/>
    <property type="project" value="UniProtKB-UniRule"/>
</dbReference>
<dbReference type="RefSeq" id="WP_184807722.1">
    <property type="nucleotide sequence ID" value="NZ_JACIIZ010000026.1"/>
</dbReference>
<dbReference type="InterPro" id="IPR022837">
    <property type="entry name" value="MsrQ-like"/>
</dbReference>
<feature type="transmembrane region" description="Helical" evidence="7">
    <location>
        <begin position="127"/>
        <end position="147"/>
    </location>
</feature>
<feature type="domain" description="Ferric oxidoreductase" evidence="8">
    <location>
        <begin position="58"/>
        <end position="171"/>
    </location>
</feature>
<dbReference type="InterPro" id="IPR013130">
    <property type="entry name" value="Fe3_Rdtase_TM_dom"/>
</dbReference>
<dbReference type="GO" id="GO:0016679">
    <property type="term" value="F:oxidoreductase activity, acting on diphenols and related substances as donors"/>
    <property type="evidence" value="ECO:0007669"/>
    <property type="project" value="TreeGrafter"/>
</dbReference>
<dbReference type="Pfam" id="PF01794">
    <property type="entry name" value="Ferric_reduct"/>
    <property type="match status" value="1"/>
</dbReference>
<dbReference type="GO" id="GO:0020037">
    <property type="term" value="F:heme binding"/>
    <property type="evidence" value="ECO:0007669"/>
    <property type="project" value="UniProtKB-UniRule"/>
</dbReference>